<keyword evidence="1" id="KW-0472">Membrane</keyword>
<dbReference type="Pfam" id="PF07331">
    <property type="entry name" value="TctB"/>
    <property type="match status" value="1"/>
</dbReference>
<evidence type="ECO:0000259" key="2">
    <source>
        <dbReference type="Pfam" id="PF07331"/>
    </source>
</evidence>
<dbReference type="EMBL" id="VDUZ01000071">
    <property type="protein sequence ID" value="TXL69820.1"/>
    <property type="molecule type" value="Genomic_DNA"/>
</dbReference>
<sequence length="180" mass="19337">MNRFLSKDFLAGLMFIGFGVLIYVAAFTDLSSTFGQSKLALGTAVRMGPGYVPRMLSFVMMALGAIIAITAIVAGSEPIDGGKWKPIVMITLGILAFGVLLDPGNVPAIVSWFVSGLPRWENPVSGLLPALVALIFLAAMGGDEFTWRETAIMCAVLTVICYLIFKWGLSMNIPMLQGVW</sequence>
<evidence type="ECO:0000313" key="4">
    <source>
        <dbReference type="Proteomes" id="UP000321638"/>
    </source>
</evidence>
<dbReference type="InterPro" id="IPR009936">
    <property type="entry name" value="DUF1468"/>
</dbReference>
<dbReference type="OrthoDB" id="5186924at2"/>
<feature type="transmembrane region" description="Helical" evidence="1">
    <location>
        <begin position="151"/>
        <end position="169"/>
    </location>
</feature>
<protein>
    <submittedName>
        <fullName evidence="3">Tripartite tricarboxylate transporter TctB family protein</fullName>
    </submittedName>
</protein>
<dbReference type="Proteomes" id="UP000321638">
    <property type="component" value="Unassembled WGS sequence"/>
</dbReference>
<accession>A0A5C8P8M2</accession>
<feature type="transmembrane region" description="Helical" evidence="1">
    <location>
        <begin position="9"/>
        <end position="28"/>
    </location>
</feature>
<keyword evidence="1" id="KW-0812">Transmembrane</keyword>
<gene>
    <name evidence="3" type="ORF">FHP25_37325</name>
</gene>
<comment type="caution">
    <text evidence="3">The sequence shown here is derived from an EMBL/GenBank/DDBJ whole genome shotgun (WGS) entry which is preliminary data.</text>
</comment>
<name>A0A5C8P8M2_9HYPH</name>
<keyword evidence="1" id="KW-1133">Transmembrane helix</keyword>
<feature type="transmembrane region" description="Helical" evidence="1">
    <location>
        <begin position="87"/>
        <end position="114"/>
    </location>
</feature>
<feature type="transmembrane region" description="Helical" evidence="1">
    <location>
        <begin position="55"/>
        <end position="75"/>
    </location>
</feature>
<keyword evidence="4" id="KW-1185">Reference proteome</keyword>
<dbReference type="AlphaFoldDB" id="A0A5C8P8M2"/>
<feature type="transmembrane region" description="Helical" evidence="1">
    <location>
        <begin position="120"/>
        <end position="139"/>
    </location>
</feature>
<proteinExistence type="predicted"/>
<feature type="domain" description="DUF1468" evidence="2">
    <location>
        <begin position="10"/>
        <end position="174"/>
    </location>
</feature>
<dbReference type="RefSeq" id="WP_147852104.1">
    <property type="nucleotide sequence ID" value="NZ_VDUZ01000071.1"/>
</dbReference>
<evidence type="ECO:0000256" key="1">
    <source>
        <dbReference type="SAM" id="Phobius"/>
    </source>
</evidence>
<reference evidence="3 4" key="1">
    <citation type="submission" date="2019-06" db="EMBL/GenBank/DDBJ databases">
        <title>New taxonomy in bacterial strain CC-CFT640, isolated from vineyard.</title>
        <authorList>
            <person name="Lin S.-Y."/>
            <person name="Tsai C.-F."/>
            <person name="Young C.-C."/>
        </authorList>
    </citation>
    <scope>NUCLEOTIDE SEQUENCE [LARGE SCALE GENOMIC DNA]</scope>
    <source>
        <strain evidence="3 4">CC-CFT640</strain>
    </source>
</reference>
<organism evidence="3 4">
    <name type="scientific">Vineibacter terrae</name>
    <dbReference type="NCBI Taxonomy" id="2586908"/>
    <lineage>
        <taxon>Bacteria</taxon>
        <taxon>Pseudomonadati</taxon>
        <taxon>Pseudomonadota</taxon>
        <taxon>Alphaproteobacteria</taxon>
        <taxon>Hyphomicrobiales</taxon>
        <taxon>Vineibacter</taxon>
    </lineage>
</organism>
<evidence type="ECO:0000313" key="3">
    <source>
        <dbReference type="EMBL" id="TXL69820.1"/>
    </source>
</evidence>